<accession>A0ABR9L0Y9</accession>
<dbReference type="EMBL" id="JADBEJ010000001">
    <property type="protein sequence ID" value="MBE1574276.1"/>
    <property type="molecule type" value="Genomic_DNA"/>
</dbReference>
<protein>
    <submittedName>
        <fullName evidence="2">Uncharacterized protein</fullName>
    </submittedName>
</protein>
<evidence type="ECO:0000313" key="2">
    <source>
        <dbReference type="EMBL" id="MBE1574276.1"/>
    </source>
</evidence>
<proteinExistence type="predicted"/>
<evidence type="ECO:0000256" key="1">
    <source>
        <dbReference type="SAM" id="Phobius"/>
    </source>
</evidence>
<dbReference type="Proteomes" id="UP000656548">
    <property type="component" value="Unassembled WGS sequence"/>
</dbReference>
<gene>
    <name evidence="2" type="ORF">H4W30_001305</name>
</gene>
<name>A0ABR9L0Y9_9PSEU</name>
<comment type="caution">
    <text evidence="2">The sequence shown here is derived from an EMBL/GenBank/DDBJ whole genome shotgun (WGS) entry which is preliminary data.</text>
</comment>
<feature type="transmembrane region" description="Helical" evidence="1">
    <location>
        <begin position="37"/>
        <end position="57"/>
    </location>
</feature>
<organism evidence="2 3">
    <name type="scientific">Amycolatopsis roodepoortensis</name>
    <dbReference type="NCBI Taxonomy" id="700274"/>
    <lineage>
        <taxon>Bacteria</taxon>
        <taxon>Bacillati</taxon>
        <taxon>Actinomycetota</taxon>
        <taxon>Actinomycetes</taxon>
        <taxon>Pseudonocardiales</taxon>
        <taxon>Pseudonocardiaceae</taxon>
        <taxon>Amycolatopsis</taxon>
    </lineage>
</organism>
<sequence length="64" mass="6741">MLALLAWVLPYGEVASVLALAAGATSAFTDRQYRLDGLVVAGVCIAALQLFFALLLFTMDLAGH</sequence>
<keyword evidence="1" id="KW-0812">Transmembrane</keyword>
<reference evidence="2 3" key="1">
    <citation type="submission" date="2020-10" db="EMBL/GenBank/DDBJ databases">
        <title>Sequencing the genomes of 1000 actinobacteria strains.</title>
        <authorList>
            <person name="Klenk H.-P."/>
        </authorList>
    </citation>
    <scope>NUCLEOTIDE SEQUENCE [LARGE SCALE GENOMIC DNA]</scope>
    <source>
        <strain evidence="2 3">DSM 46661</strain>
    </source>
</reference>
<keyword evidence="1" id="KW-1133">Transmembrane helix</keyword>
<keyword evidence="1" id="KW-0472">Membrane</keyword>
<evidence type="ECO:0000313" key="3">
    <source>
        <dbReference type="Proteomes" id="UP000656548"/>
    </source>
</evidence>
<dbReference type="RefSeq" id="WP_192741939.1">
    <property type="nucleotide sequence ID" value="NZ_CP102415.1"/>
</dbReference>
<keyword evidence="3" id="KW-1185">Reference proteome</keyword>